<name>A0A5S4EQV7_9PROT</name>
<dbReference type="AlphaFoldDB" id="A0A5S4EQV7"/>
<dbReference type="EMBL" id="SWAD01000018">
    <property type="protein sequence ID" value="TMQ77745.1"/>
    <property type="molecule type" value="Genomic_DNA"/>
</dbReference>
<feature type="region of interest" description="Disordered" evidence="1">
    <location>
        <begin position="38"/>
        <end position="74"/>
    </location>
</feature>
<feature type="region of interest" description="Disordered" evidence="1">
    <location>
        <begin position="122"/>
        <end position="264"/>
    </location>
</feature>
<keyword evidence="3" id="KW-1185">Reference proteome</keyword>
<proteinExistence type="predicted"/>
<accession>A0A5S4EQV7</accession>
<dbReference type="Proteomes" id="UP000306324">
    <property type="component" value="Unassembled WGS sequence"/>
</dbReference>
<evidence type="ECO:0000313" key="3">
    <source>
        <dbReference type="Proteomes" id="UP000306324"/>
    </source>
</evidence>
<feature type="compositionally biased region" description="Basic residues" evidence="1">
    <location>
        <begin position="243"/>
        <end position="256"/>
    </location>
</feature>
<organism evidence="2 3">
    <name type="scientific">Candidatus Accumulibacter phosphatis</name>
    <dbReference type="NCBI Taxonomy" id="327160"/>
    <lineage>
        <taxon>Bacteria</taxon>
        <taxon>Pseudomonadati</taxon>
        <taxon>Pseudomonadota</taxon>
        <taxon>Betaproteobacteria</taxon>
        <taxon>Candidatus Accumulibacter</taxon>
    </lineage>
</organism>
<comment type="caution">
    <text evidence="2">The sequence shown here is derived from an EMBL/GenBank/DDBJ whole genome shotgun (WGS) entry which is preliminary data.</text>
</comment>
<gene>
    <name evidence="2" type="ORF">ACCUM_2692</name>
</gene>
<evidence type="ECO:0000256" key="1">
    <source>
        <dbReference type="SAM" id="MobiDB-lite"/>
    </source>
</evidence>
<reference evidence="2 3" key="1">
    <citation type="submission" date="2019-04" db="EMBL/GenBank/DDBJ databases">
        <title>A novel phosphate-accumulating bacterium identified in bioreactor for phosphate removal from wastewater.</title>
        <authorList>
            <person name="Kotlyarov R.Y."/>
            <person name="Beletsky A.V."/>
            <person name="Kallistova A.Y."/>
            <person name="Dorofeev A.G."/>
            <person name="Nikolaev Y.Y."/>
            <person name="Pimenov N.V."/>
            <person name="Ravin N.V."/>
            <person name="Mardanov A.V."/>
        </authorList>
    </citation>
    <scope>NUCLEOTIDE SEQUENCE [LARGE SCALE GENOMIC DNA]</scope>
    <source>
        <strain evidence="2 3">Bin19</strain>
    </source>
</reference>
<feature type="compositionally biased region" description="Basic and acidic residues" evidence="1">
    <location>
        <begin position="49"/>
        <end position="74"/>
    </location>
</feature>
<feature type="compositionally biased region" description="Low complexity" evidence="1">
    <location>
        <begin position="214"/>
        <end position="227"/>
    </location>
</feature>
<evidence type="ECO:0000313" key="2">
    <source>
        <dbReference type="EMBL" id="TMQ77745.1"/>
    </source>
</evidence>
<protein>
    <submittedName>
        <fullName evidence="2">Uncharacterized protein</fullName>
    </submittedName>
</protein>
<sequence>MGRPPVQPSCPRADAALAVRRPADFRIGHVVRREELELVDELSSSPQRPGDRRPHLAQDDGRRVEGPRRPGAERRSRVLVHSFADLRQQHGQGRCEVRAGEGRGFECVLRPHGVEVRGVRPRRDQCQRRYGRGDVGSGPRGVAQVERRVTARAGILAGKLRDPQVPLNGGEPGAGRHGEGPPTGTRPRRRRPPRLAPGRLCVSRRGGRRRRPFRASSRSAARRSGGPPRRGRGPGLRALLPSSRRRAAIGSRRRRPTDRGARPR</sequence>